<reference evidence="2" key="1">
    <citation type="journal article" date="2023" name="Plant J.">
        <title>Genome sequences and population genomics provide insights into the demographic history, inbreeding, and mutation load of two 'living fossil' tree species of Dipteronia.</title>
        <authorList>
            <person name="Feng Y."/>
            <person name="Comes H.P."/>
            <person name="Chen J."/>
            <person name="Zhu S."/>
            <person name="Lu R."/>
            <person name="Zhang X."/>
            <person name="Li P."/>
            <person name="Qiu J."/>
            <person name="Olsen K.M."/>
            <person name="Qiu Y."/>
        </authorList>
    </citation>
    <scope>NUCLEOTIDE SEQUENCE</scope>
    <source>
        <strain evidence="2">NBL</strain>
    </source>
</reference>
<keyword evidence="3" id="KW-1185">Reference proteome</keyword>
<accession>A0AAE0AUI5</accession>
<dbReference type="AlphaFoldDB" id="A0AAE0AUI5"/>
<dbReference type="PANTHER" id="PTHR31414">
    <property type="entry name" value="TRANSMEMBRANE PROTEIN DDB_G0292058"/>
    <property type="match status" value="1"/>
</dbReference>
<keyword evidence="1" id="KW-0812">Transmembrane</keyword>
<comment type="caution">
    <text evidence="2">The sequence shown here is derived from an EMBL/GenBank/DDBJ whole genome shotgun (WGS) entry which is preliminary data.</text>
</comment>
<dbReference type="InterPro" id="IPR040283">
    <property type="entry name" value="DDB_G0292058-like"/>
</dbReference>
<evidence type="ECO:0000256" key="1">
    <source>
        <dbReference type="SAM" id="Phobius"/>
    </source>
</evidence>
<dbReference type="EMBL" id="JANJYJ010000003">
    <property type="protein sequence ID" value="KAK3224503.1"/>
    <property type="molecule type" value="Genomic_DNA"/>
</dbReference>
<name>A0AAE0AUI5_9ROSI</name>
<keyword evidence="1" id="KW-0472">Membrane</keyword>
<keyword evidence="1" id="KW-1133">Transmembrane helix</keyword>
<evidence type="ECO:0000313" key="3">
    <source>
        <dbReference type="Proteomes" id="UP001281410"/>
    </source>
</evidence>
<feature type="transmembrane region" description="Helical" evidence="1">
    <location>
        <begin position="235"/>
        <end position="265"/>
    </location>
</feature>
<proteinExistence type="predicted"/>
<evidence type="ECO:0000313" key="2">
    <source>
        <dbReference type="EMBL" id="KAK3224503.1"/>
    </source>
</evidence>
<feature type="transmembrane region" description="Helical" evidence="1">
    <location>
        <begin position="126"/>
        <end position="150"/>
    </location>
</feature>
<feature type="transmembrane region" description="Helical" evidence="1">
    <location>
        <begin position="477"/>
        <end position="497"/>
    </location>
</feature>
<gene>
    <name evidence="2" type="ORF">Dsin_011528</name>
</gene>
<dbReference type="PANTHER" id="PTHR31414:SF19">
    <property type="entry name" value="TRANSMEMBRANE PROTEIN"/>
    <property type="match status" value="1"/>
</dbReference>
<organism evidence="2 3">
    <name type="scientific">Dipteronia sinensis</name>
    <dbReference type="NCBI Taxonomy" id="43782"/>
    <lineage>
        <taxon>Eukaryota</taxon>
        <taxon>Viridiplantae</taxon>
        <taxon>Streptophyta</taxon>
        <taxon>Embryophyta</taxon>
        <taxon>Tracheophyta</taxon>
        <taxon>Spermatophyta</taxon>
        <taxon>Magnoliopsida</taxon>
        <taxon>eudicotyledons</taxon>
        <taxon>Gunneridae</taxon>
        <taxon>Pentapetalae</taxon>
        <taxon>rosids</taxon>
        <taxon>malvids</taxon>
        <taxon>Sapindales</taxon>
        <taxon>Sapindaceae</taxon>
        <taxon>Hippocastanoideae</taxon>
        <taxon>Acereae</taxon>
        <taxon>Dipteronia</taxon>
    </lineage>
</organism>
<feature type="transmembrane region" description="Helical" evidence="1">
    <location>
        <begin position="271"/>
        <end position="293"/>
    </location>
</feature>
<sequence>MHSCGFLFSKSKLVRVYTCRNQAEPRLLLQVVLVFAVVFGSKSVVFGSLDDGRTSINRPDPLRHLHYYHGSYDLANKHYWASTAFTGIHGFVIAGIWMLFGLAFGIFVIVKQRSGSFLSTGYSDRYYYVVSCLLLVFTVLAITASGFAYAGNHQSLKRTRNLKNSIVEAGEDARETIQRVVNTLTGIQYLLLPYVPDKSFQLNVTTHKLGNESQTIASFVQQSGHSIDKAITTSYVVHLVVVTLNLVLVVAALGVIWHVCLIFSYFDYSSIILLCWILTTLSWLLTGVDFFIFTFAADTCSAFEDFVQNPQNNSLSSVLPCVDSSYSTQLLAEIGFTISGVIKQINSKVGDAIWSLGSDDKEVLKFWKICDPFTQAPNYSYAPQLCAEGAIKIGDLPNVLESFTCYNQDSAESCKNEGKFVSESNYYKASAYSGSIQKILDIYPDLRSLAECTVVKFTFSDVMPRQCKFFRVAVKRLWLSMLCLSIFMVVLVLIWVAKHVKKGEDG</sequence>
<dbReference type="Proteomes" id="UP001281410">
    <property type="component" value="Unassembled WGS sequence"/>
</dbReference>
<feature type="transmembrane region" description="Helical" evidence="1">
    <location>
        <begin position="27"/>
        <end position="49"/>
    </location>
</feature>
<protein>
    <submittedName>
        <fullName evidence="2">Uncharacterized protein</fullName>
    </submittedName>
</protein>
<dbReference type="GO" id="GO:0016020">
    <property type="term" value="C:membrane"/>
    <property type="evidence" value="ECO:0007669"/>
    <property type="project" value="TreeGrafter"/>
</dbReference>
<feature type="transmembrane region" description="Helical" evidence="1">
    <location>
        <begin position="87"/>
        <end position="110"/>
    </location>
</feature>